<gene>
    <name evidence="1" type="ORF">LX15_004470</name>
</gene>
<keyword evidence="1" id="KW-0378">Hydrolase</keyword>
<evidence type="ECO:0000313" key="1">
    <source>
        <dbReference type="EMBL" id="MCP2260750.1"/>
    </source>
</evidence>
<organism evidence="1 2">
    <name type="scientific">Streptoalloteichus tenebrarius (strain ATCC 17920 / DSM 40477 / JCM 4838 / CBS 697.72 / NBRC 16177 / NCIMB 11028 / NRRL B-12390 / A12253. 1 / ISP 5477)</name>
    <name type="common">Streptomyces tenebrarius</name>
    <dbReference type="NCBI Taxonomy" id="1933"/>
    <lineage>
        <taxon>Bacteria</taxon>
        <taxon>Bacillati</taxon>
        <taxon>Actinomycetota</taxon>
        <taxon>Actinomycetes</taxon>
        <taxon>Pseudonocardiales</taxon>
        <taxon>Pseudonocardiaceae</taxon>
        <taxon>Streptoalloteichus</taxon>
    </lineage>
</organism>
<comment type="caution">
    <text evidence="1">The sequence shown here is derived from an EMBL/GenBank/DDBJ whole genome shotgun (WGS) entry which is preliminary data.</text>
</comment>
<evidence type="ECO:0000313" key="2">
    <source>
        <dbReference type="Proteomes" id="UP001205311"/>
    </source>
</evidence>
<dbReference type="InterPro" id="IPR029058">
    <property type="entry name" value="AB_hydrolase_fold"/>
</dbReference>
<keyword evidence="2" id="KW-1185">Reference proteome</keyword>
<protein>
    <submittedName>
        <fullName evidence="1">Lysophospholipase, alpha-beta hydrolase superfamily</fullName>
    </submittedName>
</protein>
<dbReference type="Gene3D" id="3.40.50.1820">
    <property type="entry name" value="alpha/beta hydrolase"/>
    <property type="match status" value="1"/>
</dbReference>
<dbReference type="SUPFAM" id="SSF53474">
    <property type="entry name" value="alpha/beta-Hydrolases"/>
    <property type="match status" value="1"/>
</dbReference>
<proteinExistence type="predicted"/>
<dbReference type="RefSeq" id="WP_253671595.1">
    <property type="nucleotide sequence ID" value="NZ_JAMTCP010000031.1"/>
</dbReference>
<sequence>MEWVSPPRRRVAVLVPGTGSDAEFVRRAFAGPLAALGFRLVAVSPRPGPRLVDEHLAALDRAALAAGHPVVVGGVSLGAHLAAEWAARNPGSCAGLLLAMPGWTGPAGEGDDAAPAALAALASAGSVDRLGLEAALRAATDGVPDWLAEELDRSWRWHGTGLADSLRAAARHPAPDVGTLRRITAPAAVVCCVDDPVHPREVAERWAAALPNAERESITLDALGADRESLGRAAVLALLRAARRR</sequence>
<accession>A0ABT1HZG5</accession>
<dbReference type="GO" id="GO:0016787">
    <property type="term" value="F:hydrolase activity"/>
    <property type="evidence" value="ECO:0007669"/>
    <property type="project" value="UniProtKB-KW"/>
</dbReference>
<reference evidence="1 2" key="1">
    <citation type="submission" date="2022-06" db="EMBL/GenBank/DDBJ databases">
        <title>Genomic Encyclopedia of Archaeal and Bacterial Type Strains, Phase II (KMG-II): from individual species to whole genera.</title>
        <authorList>
            <person name="Goeker M."/>
        </authorList>
    </citation>
    <scope>NUCLEOTIDE SEQUENCE [LARGE SCALE GENOMIC DNA]</scope>
    <source>
        <strain evidence="1 2">DSM 40477</strain>
    </source>
</reference>
<dbReference type="EMBL" id="JAMTCP010000031">
    <property type="protein sequence ID" value="MCP2260750.1"/>
    <property type="molecule type" value="Genomic_DNA"/>
</dbReference>
<dbReference type="Proteomes" id="UP001205311">
    <property type="component" value="Unassembled WGS sequence"/>
</dbReference>
<name>A0ABT1HZG5_STRSD</name>